<dbReference type="Proteomes" id="UP000298327">
    <property type="component" value="Unassembled WGS sequence"/>
</dbReference>
<dbReference type="Gene3D" id="2.60.120.200">
    <property type="match status" value="1"/>
</dbReference>
<organism evidence="5 6">
    <name type="scientific">Dentipellis fragilis</name>
    <dbReference type="NCBI Taxonomy" id="205917"/>
    <lineage>
        <taxon>Eukaryota</taxon>
        <taxon>Fungi</taxon>
        <taxon>Dikarya</taxon>
        <taxon>Basidiomycota</taxon>
        <taxon>Agaricomycotina</taxon>
        <taxon>Agaricomycetes</taxon>
        <taxon>Russulales</taxon>
        <taxon>Hericiaceae</taxon>
        <taxon>Dentipellis</taxon>
    </lineage>
</organism>
<dbReference type="Pfam" id="PF00722">
    <property type="entry name" value="Glyco_hydro_16"/>
    <property type="match status" value="1"/>
</dbReference>
<comment type="caution">
    <text evidence="5">The sequence shown here is derived from an EMBL/GenBank/DDBJ whole genome shotgun (WGS) entry which is preliminary data.</text>
</comment>
<dbReference type="PANTHER" id="PTHR10963">
    <property type="entry name" value="GLYCOSYL HYDROLASE-RELATED"/>
    <property type="match status" value="1"/>
</dbReference>
<keyword evidence="6" id="KW-1185">Reference proteome</keyword>
<evidence type="ECO:0000259" key="4">
    <source>
        <dbReference type="PROSITE" id="PS51762"/>
    </source>
</evidence>
<evidence type="ECO:0000256" key="2">
    <source>
        <dbReference type="SAM" id="MobiDB-lite"/>
    </source>
</evidence>
<comment type="similarity">
    <text evidence="1">Belongs to the glycosyl hydrolase 16 family.</text>
</comment>
<protein>
    <recommendedName>
        <fullName evidence="4">GH16 domain-containing protein</fullName>
    </recommendedName>
</protein>
<feature type="non-terminal residue" evidence="5">
    <location>
        <position position="1"/>
    </location>
</feature>
<dbReference type="InterPro" id="IPR000757">
    <property type="entry name" value="Beta-glucanase-like"/>
</dbReference>
<dbReference type="SUPFAM" id="SSF49899">
    <property type="entry name" value="Concanavalin A-like lectins/glucanases"/>
    <property type="match status" value="1"/>
</dbReference>
<keyword evidence="3" id="KW-0472">Membrane</keyword>
<dbReference type="STRING" id="205917.A0A4Y9XUW4"/>
<gene>
    <name evidence="5" type="ORF">EVG20_g10068</name>
</gene>
<feature type="transmembrane region" description="Helical" evidence="3">
    <location>
        <begin position="157"/>
        <end position="179"/>
    </location>
</feature>
<dbReference type="GO" id="GO:0005975">
    <property type="term" value="P:carbohydrate metabolic process"/>
    <property type="evidence" value="ECO:0007669"/>
    <property type="project" value="InterPro"/>
</dbReference>
<dbReference type="InterPro" id="IPR013320">
    <property type="entry name" value="ConA-like_dom_sf"/>
</dbReference>
<dbReference type="PANTHER" id="PTHR10963:SF55">
    <property type="entry name" value="GLYCOSIDE HYDROLASE FAMILY 16 PROTEIN"/>
    <property type="match status" value="1"/>
</dbReference>
<accession>A0A4Y9XUW4</accession>
<dbReference type="InterPro" id="IPR050546">
    <property type="entry name" value="Glycosyl_Hydrlase_16"/>
</dbReference>
<evidence type="ECO:0000256" key="1">
    <source>
        <dbReference type="ARBA" id="ARBA00006865"/>
    </source>
</evidence>
<keyword evidence="3" id="KW-0812">Transmembrane</keyword>
<dbReference type="PROSITE" id="PS51762">
    <property type="entry name" value="GH16_2"/>
    <property type="match status" value="1"/>
</dbReference>
<proteinExistence type="inferred from homology"/>
<dbReference type="EMBL" id="SEOQ01001138">
    <property type="protein sequence ID" value="TFY53538.1"/>
    <property type="molecule type" value="Genomic_DNA"/>
</dbReference>
<feature type="compositionally biased region" description="Polar residues" evidence="2">
    <location>
        <begin position="28"/>
        <end position="45"/>
    </location>
</feature>
<evidence type="ECO:0000313" key="6">
    <source>
        <dbReference type="Proteomes" id="UP000298327"/>
    </source>
</evidence>
<sequence>TAIPGLRSRRASLESLTRGGSSHGHGAQYQSFAGTAPSARTSLDEGQSPGLGQGPYRFVSAPETAAMLSTPRTSTPSFRAAFLSPASRPSSIWSPPQHALSLGSYPALPGGRPSSAVLPSPKPKPPLPSTLLAEKLGAEDKPWLSGARRDRRERASWWLTFAMLWVGAGVAAVICWRGWVSAGKSMIPDGQLCVVMEDDFDQLDVDGNGSTWTRDVELGGFGNGEFQMTTASDNNLFVRNGELYILPTLTSDAIGLDKVLDGDNYTLSGCTTSNHTACVAASSKKTGTVINPVQSARLSTKNSVSIRYGKVEVRAKLPQGDWLWPAVWMLPVQSKYGEWPLSGEIDIMEARGNGPSYPGQGTNFVRSSLAWGPLPSLIARIYGWQSQKRSTYAAGFHTYTLEWTADFIKAYVDSRLTAMVDLRVGKGFWNKGKFPPTAVNGSAEVVVQNPYSGQGPSAPFDQNFYLILDVAAGGTSGWFPDKVGGKMWFDGSKSAMSDFANAQSTWAPTWPQSDDDRAFRIDSVKMWKLC</sequence>
<keyword evidence="3" id="KW-1133">Transmembrane helix</keyword>
<feature type="region of interest" description="Disordered" evidence="2">
    <location>
        <begin position="1"/>
        <end position="57"/>
    </location>
</feature>
<reference evidence="5 6" key="1">
    <citation type="submission" date="2019-02" db="EMBL/GenBank/DDBJ databases">
        <title>Genome sequencing of the rare red list fungi Dentipellis fragilis.</title>
        <authorList>
            <person name="Buettner E."/>
            <person name="Kellner H."/>
        </authorList>
    </citation>
    <scope>NUCLEOTIDE SEQUENCE [LARGE SCALE GENOMIC DNA]</scope>
    <source>
        <strain evidence="5 6">DSM 105465</strain>
    </source>
</reference>
<feature type="domain" description="GH16" evidence="4">
    <location>
        <begin position="180"/>
        <end position="530"/>
    </location>
</feature>
<dbReference type="GO" id="GO:0004553">
    <property type="term" value="F:hydrolase activity, hydrolyzing O-glycosyl compounds"/>
    <property type="evidence" value="ECO:0007669"/>
    <property type="project" value="InterPro"/>
</dbReference>
<dbReference type="AlphaFoldDB" id="A0A4Y9XUW4"/>
<name>A0A4Y9XUW4_9AGAM</name>
<evidence type="ECO:0000256" key="3">
    <source>
        <dbReference type="SAM" id="Phobius"/>
    </source>
</evidence>
<evidence type="ECO:0000313" key="5">
    <source>
        <dbReference type="EMBL" id="TFY53538.1"/>
    </source>
</evidence>
<dbReference type="OrthoDB" id="4781at2759"/>